<protein>
    <recommendedName>
        <fullName evidence="3">Resuscitation-promoting factor core lysozyme-like domain-containing protein</fullName>
    </recommendedName>
</protein>
<gene>
    <name evidence="4" type="ORF">FSW04_15385</name>
</gene>
<dbReference type="InterPro" id="IPR023346">
    <property type="entry name" value="Lysozyme-like_dom_sf"/>
</dbReference>
<dbReference type="GO" id="GO:0016787">
    <property type="term" value="F:hydrolase activity"/>
    <property type="evidence" value="ECO:0007669"/>
    <property type="project" value="UniProtKB-KW"/>
</dbReference>
<organism evidence="4 5">
    <name type="scientific">Baekduia soli</name>
    <dbReference type="NCBI Taxonomy" id="496014"/>
    <lineage>
        <taxon>Bacteria</taxon>
        <taxon>Bacillati</taxon>
        <taxon>Actinomycetota</taxon>
        <taxon>Thermoleophilia</taxon>
        <taxon>Solirubrobacterales</taxon>
        <taxon>Baekduiaceae</taxon>
        <taxon>Baekduia</taxon>
    </lineage>
</organism>
<evidence type="ECO:0000256" key="2">
    <source>
        <dbReference type="ARBA" id="ARBA00022801"/>
    </source>
</evidence>
<comment type="similarity">
    <text evidence="1">Belongs to the transglycosylase family. Rpf subfamily.</text>
</comment>
<accession>A0A5B8UCU0</accession>
<dbReference type="CDD" id="cd13925">
    <property type="entry name" value="RPF"/>
    <property type="match status" value="1"/>
</dbReference>
<keyword evidence="5" id="KW-1185">Reference proteome</keyword>
<dbReference type="InterPro" id="IPR010618">
    <property type="entry name" value="RPF"/>
</dbReference>
<reference evidence="4 5" key="1">
    <citation type="journal article" date="2018" name="J. Microbiol.">
        <title>Baekduia soli gen. nov., sp. nov., a novel bacterium isolated from the soil of Baekdu Mountain and proposal of a novel family name, Baekduiaceae fam. nov.</title>
        <authorList>
            <person name="An D.S."/>
            <person name="Siddiqi M.Z."/>
            <person name="Kim K.H."/>
            <person name="Yu H.S."/>
            <person name="Im W.T."/>
        </authorList>
    </citation>
    <scope>NUCLEOTIDE SEQUENCE [LARGE SCALE GENOMIC DNA]</scope>
    <source>
        <strain evidence="4 5">BR7-21</strain>
    </source>
</reference>
<dbReference type="KEGG" id="bsol:FSW04_15385"/>
<proteinExistence type="inferred from homology"/>
<evidence type="ECO:0000259" key="3">
    <source>
        <dbReference type="Pfam" id="PF06737"/>
    </source>
</evidence>
<dbReference type="EMBL" id="CP042430">
    <property type="protein sequence ID" value="QEC50784.1"/>
    <property type="molecule type" value="Genomic_DNA"/>
</dbReference>
<dbReference type="AlphaFoldDB" id="A0A5B8UCU0"/>
<feature type="domain" description="Resuscitation-promoting factor core lysozyme-like" evidence="3">
    <location>
        <begin position="48"/>
        <end position="118"/>
    </location>
</feature>
<sequence length="120" mass="12656">MRRGYASALATWPAPRLERHARRLRRDLREARRAAHRRDAAPAVGVSPALRAIAACESGGDPRAIGGGGAFRGKYQFTYATWAAVGGSGDPAAAPEAEQDRRAAALYATAGAGQWPVCGR</sequence>
<name>A0A5B8UCU0_9ACTN</name>
<dbReference type="OrthoDB" id="1404170at2"/>
<keyword evidence="2" id="KW-0378">Hydrolase</keyword>
<dbReference type="Proteomes" id="UP000321805">
    <property type="component" value="Chromosome"/>
</dbReference>
<dbReference type="SUPFAM" id="SSF53955">
    <property type="entry name" value="Lysozyme-like"/>
    <property type="match status" value="1"/>
</dbReference>
<evidence type="ECO:0000313" key="5">
    <source>
        <dbReference type="Proteomes" id="UP000321805"/>
    </source>
</evidence>
<evidence type="ECO:0000256" key="1">
    <source>
        <dbReference type="ARBA" id="ARBA00010830"/>
    </source>
</evidence>
<dbReference type="Gene3D" id="1.10.530.10">
    <property type="match status" value="1"/>
</dbReference>
<evidence type="ECO:0000313" key="4">
    <source>
        <dbReference type="EMBL" id="QEC50784.1"/>
    </source>
</evidence>
<dbReference type="Pfam" id="PF06737">
    <property type="entry name" value="Transglycosylas"/>
    <property type="match status" value="1"/>
</dbReference>